<dbReference type="InterPro" id="IPR052927">
    <property type="entry name" value="DCC_oxidoreductase"/>
</dbReference>
<dbReference type="PANTHER" id="PTHR33639:SF2">
    <property type="entry name" value="DUF393 DOMAIN-CONTAINING PROTEIN"/>
    <property type="match status" value="1"/>
</dbReference>
<keyword evidence="3" id="KW-1185">Reference proteome</keyword>
<reference evidence="2" key="1">
    <citation type="submission" date="2013-12" db="EMBL/GenBank/DDBJ databases">
        <authorList>
            <person name="Linke B."/>
        </authorList>
    </citation>
    <scope>NUCLEOTIDE SEQUENCE [LARGE SCALE GENOMIC DNA]</scope>
    <source>
        <strain evidence="2">CRIB-18</strain>
    </source>
</reference>
<evidence type="ECO:0000313" key="2">
    <source>
        <dbReference type="EMBL" id="CDR35111.1"/>
    </source>
</evidence>
<dbReference type="GO" id="GO:0015035">
    <property type="term" value="F:protein-disulfide reductase activity"/>
    <property type="evidence" value="ECO:0007669"/>
    <property type="project" value="InterPro"/>
</dbReference>
<name>A0A090D166_9BACT</name>
<evidence type="ECO:0000256" key="1">
    <source>
        <dbReference type="SAM" id="Phobius"/>
    </source>
</evidence>
<dbReference type="OrthoDB" id="9785438at2"/>
<keyword evidence="1" id="KW-0812">Transmembrane</keyword>
<comment type="caution">
    <text evidence="2">The sequence shown here is derived from an EMBL/GenBank/DDBJ whole genome shotgun (WGS) entry which is preliminary data.</text>
</comment>
<evidence type="ECO:0000313" key="3">
    <source>
        <dbReference type="Proteomes" id="UP000031552"/>
    </source>
</evidence>
<proteinExistence type="predicted"/>
<dbReference type="eggNOG" id="COG3011">
    <property type="taxonomic scope" value="Bacteria"/>
</dbReference>
<reference evidence="2" key="2">
    <citation type="submission" date="2014-09" db="EMBL/GenBank/DDBJ databases">
        <title>Criblamydia sequanensis harbors a mega-plasmid encoding arsenite resistance.</title>
        <authorList>
            <person name="Bertelli C."/>
            <person name="Goesmann A."/>
            <person name="Greub G."/>
        </authorList>
    </citation>
    <scope>NUCLEOTIDE SEQUENCE [LARGE SCALE GENOMIC DNA]</scope>
    <source>
        <strain evidence="2">CRIB-18</strain>
    </source>
</reference>
<protein>
    <submittedName>
        <fullName evidence="2">Thiol-disulphide oxidoreductase</fullName>
    </submittedName>
</protein>
<organism evidence="2 3">
    <name type="scientific">Candidatus Criblamydia sequanensis CRIB-18</name>
    <dbReference type="NCBI Taxonomy" id="1437425"/>
    <lineage>
        <taxon>Bacteria</taxon>
        <taxon>Pseudomonadati</taxon>
        <taxon>Chlamydiota</taxon>
        <taxon>Chlamydiia</taxon>
        <taxon>Parachlamydiales</taxon>
        <taxon>Candidatus Criblamydiaceae</taxon>
        <taxon>Candidatus Criblamydia</taxon>
    </lineage>
</organism>
<accession>A0A090D166</accession>
<sequence length="140" mass="16188">MADSPMKHLVFYDGECGFCDQVVQFLLKADKKRVFIFAPLQGKHAALALQDLPDEVKQADSIILIEDYQGENPKVYLFGKAVFRIFWLLGGGYKALGVFYFLPAWLYNFGYRFIAKHRKKIFKPTACVIPNLKDRDRFLD</sequence>
<dbReference type="Pfam" id="PF04134">
    <property type="entry name" value="DCC1-like"/>
    <property type="match status" value="1"/>
</dbReference>
<dbReference type="Proteomes" id="UP000031552">
    <property type="component" value="Unassembled WGS sequence"/>
</dbReference>
<dbReference type="STRING" id="1437425.CSEC_2305"/>
<dbReference type="EMBL" id="CCEJ010000013">
    <property type="protein sequence ID" value="CDR35111.1"/>
    <property type="molecule type" value="Genomic_DNA"/>
</dbReference>
<dbReference type="AlphaFoldDB" id="A0A090D166"/>
<feature type="transmembrane region" description="Helical" evidence="1">
    <location>
        <begin position="85"/>
        <end position="110"/>
    </location>
</feature>
<dbReference type="PANTHER" id="PTHR33639">
    <property type="entry name" value="THIOL-DISULFIDE OXIDOREDUCTASE DCC"/>
    <property type="match status" value="1"/>
</dbReference>
<dbReference type="RefSeq" id="WP_041018662.1">
    <property type="nucleotide sequence ID" value="NZ_CCEJ010000013.1"/>
</dbReference>
<dbReference type="InterPro" id="IPR007263">
    <property type="entry name" value="DCC1-like"/>
</dbReference>
<keyword evidence="1" id="KW-1133">Transmembrane helix</keyword>
<gene>
    <name evidence="2" type="ORF">CSEC_2305</name>
</gene>
<keyword evidence="1" id="KW-0472">Membrane</keyword>